<sequence length="406" mass="45969">MDKLADDSQWINGTVLEIPSEKCPVVLDPLTKMNFRILIGDILSMSPSSISNGLFIFASRFISYVDIVGVVRRIDVRENYYLTQVDDGTGQVICTIWRKDVTPEMPDQISYCNQPTESLALGQKLIRLAVRATPVIFSTPDGNGNNLSSSLGVGDTVHLRGRLQLFRESITVSVNYCRIIKDPQEELDSLLQAHHLKTHIYSQPYNPAQIFENLKADLQKSSDGELLQRIQRVIESDGLFHFTALDLQLHAQVINEIRACSELMVDELCYEPDWNIVLPQNDTTNIRSMESGRLKSRVLEIIDKLLKEGIIYRSADPIGGMSSYHYTLKNRRLTKHVCQIISVEQKDLERGVSFNVIMEKLRSFAPTDKSQRPYRSITRSALDKVINCLLGKSQIYTVGPDCYKIA</sequence>
<gene>
    <name evidence="9" type="ORF">WMSIL1_LOCUS9724</name>
</gene>
<name>A0A564YV14_HYMDI</name>
<dbReference type="SUPFAM" id="SSF50249">
    <property type="entry name" value="Nucleic acid-binding proteins"/>
    <property type="match status" value="1"/>
</dbReference>
<dbReference type="GO" id="GO:0005634">
    <property type="term" value="C:nucleus"/>
    <property type="evidence" value="ECO:0007669"/>
    <property type="project" value="UniProtKB-SubCell"/>
</dbReference>
<evidence type="ECO:0000256" key="5">
    <source>
        <dbReference type="ARBA" id="ARBA00022895"/>
    </source>
</evidence>
<keyword evidence="4" id="KW-0158">Chromosome</keyword>
<keyword evidence="7" id="KW-0539">Nucleus</keyword>
<evidence type="ECO:0000256" key="6">
    <source>
        <dbReference type="ARBA" id="ARBA00023125"/>
    </source>
</evidence>
<evidence type="ECO:0000313" key="9">
    <source>
        <dbReference type="EMBL" id="VUZ51006.1"/>
    </source>
</evidence>
<evidence type="ECO:0000256" key="3">
    <source>
        <dbReference type="ARBA" id="ARBA00017411"/>
    </source>
</evidence>
<dbReference type="PANTHER" id="PTHR13989">
    <property type="entry name" value="REPLICATION PROTEIN A-RELATED"/>
    <property type="match status" value="1"/>
</dbReference>
<dbReference type="GO" id="GO:0000781">
    <property type="term" value="C:chromosome, telomeric region"/>
    <property type="evidence" value="ECO:0007669"/>
    <property type="project" value="UniProtKB-SubCell"/>
</dbReference>
<dbReference type="Gene3D" id="2.40.50.140">
    <property type="entry name" value="Nucleic acid-binding proteins"/>
    <property type="match status" value="1"/>
</dbReference>
<proteinExistence type="predicted"/>
<reference evidence="9 10" key="1">
    <citation type="submission" date="2019-07" db="EMBL/GenBank/DDBJ databases">
        <authorList>
            <person name="Jastrzebski P J."/>
            <person name="Paukszto L."/>
            <person name="Jastrzebski P J."/>
        </authorList>
    </citation>
    <scope>NUCLEOTIDE SEQUENCE [LARGE SCALE GENOMIC DNA]</scope>
    <source>
        <strain evidence="9 10">WMS-il1</strain>
    </source>
</reference>
<evidence type="ECO:0000256" key="1">
    <source>
        <dbReference type="ARBA" id="ARBA00004123"/>
    </source>
</evidence>
<keyword evidence="6" id="KW-0238">DNA-binding</keyword>
<dbReference type="InterPro" id="IPR040260">
    <property type="entry name" value="RFA2-like"/>
</dbReference>
<organism evidence="9 10">
    <name type="scientific">Hymenolepis diminuta</name>
    <name type="common">Rat tapeworm</name>
    <dbReference type="NCBI Taxonomy" id="6216"/>
    <lineage>
        <taxon>Eukaryota</taxon>
        <taxon>Metazoa</taxon>
        <taxon>Spiralia</taxon>
        <taxon>Lophotrochozoa</taxon>
        <taxon>Platyhelminthes</taxon>
        <taxon>Cestoda</taxon>
        <taxon>Eucestoda</taxon>
        <taxon>Cyclophyllidea</taxon>
        <taxon>Hymenolepididae</taxon>
        <taxon>Hymenolepis</taxon>
    </lineage>
</organism>
<accession>A0A564YV14</accession>
<dbReference type="GO" id="GO:0003677">
    <property type="term" value="F:DNA binding"/>
    <property type="evidence" value="ECO:0007669"/>
    <property type="project" value="UniProtKB-KW"/>
</dbReference>
<dbReference type="Proteomes" id="UP000321570">
    <property type="component" value="Unassembled WGS sequence"/>
</dbReference>
<comment type="subcellular location">
    <subcellularLocation>
        <location evidence="2">Chromosome</location>
        <location evidence="2">Telomere</location>
    </subcellularLocation>
    <subcellularLocation>
        <location evidence="1">Nucleus</location>
    </subcellularLocation>
</comment>
<evidence type="ECO:0000313" key="10">
    <source>
        <dbReference type="Proteomes" id="UP000321570"/>
    </source>
</evidence>
<evidence type="ECO:0000256" key="7">
    <source>
        <dbReference type="ARBA" id="ARBA00023242"/>
    </source>
</evidence>
<keyword evidence="10" id="KW-1185">Reference proteome</keyword>
<protein>
    <recommendedName>
        <fullName evidence="3">CST complex subunit STN1</fullName>
    </recommendedName>
    <alternativeName>
        <fullName evidence="8">Suppressor of cdc thirteen homolog</fullName>
    </alternativeName>
</protein>
<evidence type="ECO:0000256" key="4">
    <source>
        <dbReference type="ARBA" id="ARBA00022454"/>
    </source>
</evidence>
<dbReference type="PANTHER" id="PTHR13989:SF33">
    <property type="entry name" value="CST COMPLEX SUBUNIT STN1"/>
    <property type="match status" value="1"/>
</dbReference>
<dbReference type="AlphaFoldDB" id="A0A564YV14"/>
<dbReference type="InterPro" id="IPR012340">
    <property type="entry name" value="NA-bd_OB-fold"/>
</dbReference>
<dbReference type="EMBL" id="CABIJS010000410">
    <property type="protein sequence ID" value="VUZ51006.1"/>
    <property type="molecule type" value="Genomic_DNA"/>
</dbReference>
<keyword evidence="5" id="KW-0779">Telomere</keyword>
<evidence type="ECO:0000256" key="8">
    <source>
        <dbReference type="ARBA" id="ARBA00030039"/>
    </source>
</evidence>
<evidence type="ECO:0000256" key="2">
    <source>
        <dbReference type="ARBA" id="ARBA00004574"/>
    </source>
</evidence>